<dbReference type="GO" id="GO:0010494">
    <property type="term" value="C:cytoplasmic stress granule"/>
    <property type="evidence" value="ECO:0007669"/>
    <property type="project" value="TreeGrafter"/>
</dbReference>
<feature type="compositionally biased region" description="Basic and acidic residues" evidence="1">
    <location>
        <begin position="187"/>
        <end position="196"/>
    </location>
</feature>
<dbReference type="InterPro" id="IPR045117">
    <property type="entry name" value="ATXN2-like"/>
</dbReference>
<feature type="compositionally biased region" description="Low complexity" evidence="1">
    <location>
        <begin position="369"/>
        <end position="385"/>
    </location>
</feature>
<keyword evidence="4" id="KW-1185">Reference proteome</keyword>
<dbReference type="InterPro" id="IPR025852">
    <property type="entry name" value="SM_dom_ATX"/>
</dbReference>
<feature type="compositionally biased region" description="Polar residues" evidence="1">
    <location>
        <begin position="911"/>
        <end position="928"/>
    </location>
</feature>
<proteinExistence type="predicted"/>
<dbReference type="PROSITE" id="PS52002">
    <property type="entry name" value="SM"/>
    <property type="match status" value="1"/>
</dbReference>
<dbReference type="InterPro" id="IPR009818">
    <property type="entry name" value="PAM2_motif"/>
</dbReference>
<dbReference type="GeneTree" id="ENSGT00940000156812"/>
<dbReference type="PANTHER" id="PTHR12854">
    <property type="entry name" value="ATAXIN 2-RELATED"/>
    <property type="match status" value="1"/>
</dbReference>
<feature type="region of interest" description="Disordered" evidence="1">
    <location>
        <begin position="957"/>
        <end position="993"/>
    </location>
</feature>
<dbReference type="PANTHER" id="PTHR12854:SF11">
    <property type="entry name" value="ATAXIN-2"/>
    <property type="match status" value="1"/>
</dbReference>
<feature type="region of interest" description="Disordered" evidence="1">
    <location>
        <begin position="793"/>
        <end position="928"/>
    </location>
</feature>
<dbReference type="AlphaFoldDB" id="A0A8C5CEJ8"/>
<feature type="compositionally biased region" description="Low complexity" evidence="1">
    <location>
        <begin position="426"/>
        <end position="443"/>
    </location>
</feature>
<reference evidence="3" key="2">
    <citation type="submission" date="2025-09" db="UniProtKB">
        <authorList>
            <consortium name="Ensembl"/>
        </authorList>
    </citation>
    <scope>IDENTIFICATION</scope>
</reference>
<dbReference type="Proteomes" id="UP000694546">
    <property type="component" value="Chromosome 6"/>
</dbReference>
<feature type="compositionally biased region" description="Polar residues" evidence="1">
    <location>
        <begin position="589"/>
        <end position="603"/>
    </location>
</feature>
<feature type="compositionally biased region" description="Low complexity" evidence="1">
    <location>
        <begin position="863"/>
        <end position="897"/>
    </location>
</feature>
<feature type="compositionally biased region" description="Polar residues" evidence="1">
    <location>
        <begin position="289"/>
        <end position="300"/>
    </location>
</feature>
<feature type="region of interest" description="Disordered" evidence="1">
    <location>
        <begin position="288"/>
        <end position="659"/>
    </location>
</feature>
<dbReference type="Pfam" id="PF07145">
    <property type="entry name" value="PAM2"/>
    <property type="match status" value="1"/>
</dbReference>
<feature type="region of interest" description="Disordered" evidence="1">
    <location>
        <begin position="181"/>
        <end position="216"/>
    </location>
</feature>
<evidence type="ECO:0000256" key="1">
    <source>
        <dbReference type="SAM" id="MobiDB-lite"/>
    </source>
</evidence>
<feature type="compositionally biased region" description="Basic and acidic residues" evidence="1">
    <location>
        <begin position="487"/>
        <end position="501"/>
    </location>
</feature>
<feature type="compositionally biased region" description="Low complexity" evidence="1">
    <location>
        <begin position="544"/>
        <end position="580"/>
    </location>
</feature>
<feature type="compositionally biased region" description="Polar residues" evidence="1">
    <location>
        <begin position="453"/>
        <end position="462"/>
    </location>
</feature>
<feature type="compositionally biased region" description="Polar residues" evidence="1">
    <location>
        <begin position="203"/>
        <end position="216"/>
    </location>
</feature>
<accession>A0A8C5CEJ8</accession>
<name>A0A8C5CEJ8_GADMO</name>
<reference evidence="3" key="1">
    <citation type="submission" date="2025-08" db="UniProtKB">
        <authorList>
            <consortium name="Ensembl"/>
        </authorList>
    </citation>
    <scope>IDENTIFICATION</scope>
</reference>
<dbReference type="InterPro" id="IPR047575">
    <property type="entry name" value="Sm"/>
</dbReference>
<dbReference type="GO" id="GO:0003729">
    <property type="term" value="F:mRNA binding"/>
    <property type="evidence" value="ECO:0007669"/>
    <property type="project" value="TreeGrafter"/>
</dbReference>
<dbReference type="Pfam" id="PF14438">
    <property type="entry name" value="SM-ATX"/>
    <property type="match status" value="1"/>
</dbReference>
<feature type="domain" description="Sm" evidence="2">
    <location>
        <begin position="86"/>
        <end position="163"/>
    </location>
</feature>
<feature type="compositionally biased region" description="Basic and acidic residues" evidence="1">
    <location>
        <begin position="519"/>
        <end position="529"/>
    </location>
</feature>
<feature type="compositionally biased region" description="Basic and acidic residues" evidence="1">
    <location>
        <begin position="605"/>
        <end position="620"/>
    </location>
</feature>
<organism evidence="3 4">
    <name type="scientific">Gadus morhua</name>
    <name type="common">Atlantic cod</name>
    <dbReference type="NCBI Taxonomy" id="8049"/>
    <lineage>
        <taxon>Eukaryota</taxon>
        <taxon>Metazoa</taxon>
        <taxon>Chordata</taxon>
        <taxon>Craniata</taxon>
        <taxon>Vertebrata</taxon>
        <taxon>Euteleostomi</taxon>
        <taxon>Actinopterygii</taxon>
        <taxon>Neopterygii</taxon>
        <taxon>Teleostei</taxon>
        <taxon>Neoteleostei</taxon>
        <taxon>Acanthomorphata</taxon>
        <taxon>Zeiogadaria</taxon>
        <taxon>Gadariae</taxon>
        <taxon>Gadiformes</taxon>
        <taxon>Gadoidei</taxon>
        <taxon>Gadidae</taxon>
        <taxon>Gadus</taxon>
    </lineage>
</organism>
<sequence length="1021" mass="107972">MTRSKLETHTPTQHYARAGRPERLTKIQQATLAGGNRKPGGGSIGGATASSAGGSGGGRHNLGRGRHSGKGPSAAVVFNGVYANMRMVHVLTSVVGTKCELKVKNGAVYEGVFKTYGPECDLVLDAAHRKSPEPAGGPRKEDIVESIIFKASDVVVVTFKDVDPNFARKVSSDADNFTDAAVSGRVNGEHKEKDLEPWDGGETHTSGSLESLDTDVSNGWDPNDMFKYNEEKYGVLSTYDSSLSTYTVPLERDNSEEFLKREAHALSRENKYIPPGQRNREALSWGAGRQNSPRLVQSSAGPPPPRPGAHDYSPSAGADQRVVNGGPPRMSPKSQRTPRAHRVPPCRTSAGVDFMSHNAPGEVPVTQQSRSSSSGGTWSSVVSGVHRPRSPRQNNMGGASPGPASVAAAQAGAAPMEASAPPPVASSPAAATPTPGTGAGPAAEGKESRVQETRQTSPTANKENIKPLDSTPSITRAVCKGPPSMAQDHRKQIDNLKKFSVDFRLQSSSNAEPAFDQMKPGDKPKDPPLDKASALGQEGGGDEGAAAAPGSAQGPPASAGKPGSPAVSAAAAASSSPAGADQKRPGPDVTSQGVQTTSPSTFTKAEGREEKKEAVHEQVKKSTLNPNAHEFKPRFNAQPKPANTPTPPRPQGQPSPSIVVQQPPAVYSQVCFPQMYPLTPVSPGVQKSIIWKSPAMYHIQMPHMAVSQSKPYRPVPNMPQQRSDQHHPPGTPNMMHPVTAAAPPLVAQNPAYSAQYFTCSPQQFASQPLVQQMPHYQAQAQHVFNPVMQGSARMMAPPTHGQPGMVSSSTTQYAEQTHTMYVSPGPMPQQYPHPNATLHPHPQHPQPSATPTGQGPQGGQHGGPPSHQAASPVQHSQHQQAAAAAAAAQALHMANQAPQQQMYSPLAPSNPAMNQGPNPQSPQATFPTGQQTLYLHPQQVPHGYNPNHMAHVQQAHMQSGMVQSHHGAPGHPPMMLMATQGPGGPQPQMPQNALNPIPVSSTTHFSYLAHPQVQAHHQQQL</sequence>
<evidence type="ECO:0000259" key="2">
    <source>
        <dbReference type="PROSITE" id="PS52002"/>
    </source>
</evidence>
<feature type="compositionally biased region" description="Polar residues" evidence="1">
    <location>
        <begin position="805"/>
        <end position="820"/>
    </location>
</feature>
<evidence type="ECO:0000313" key="3">
    <source>
        <dbReference type="Ensembl" id="ENSGMOP00000060280.1"/>
    </source>
</evidence>
<feature type="compositionally biased region" description="Pro residues" evidence="1">
    <location>
        <begin position="642"/>
        <end position="653"/>
    </location>
</feature>
<feature type="region of interest" description="Disordered" evidence="1">
    <location>
        <begin position="1"/>
        <end position="70"/>
    </location>
</feature>
<dbReference type="Ensembl" id="ENSGMOT00000024514.1">
    <property type="protein sequence ID" value="ENSGMOP00000060280.1"/>
    <property type="gene ID" value="ENSGMOG00000007412.2"/>
</dbReference>
<dbReference type="GO" id="GO:0034063">
    <property type="term" value="P:stress granule assembly"/>
    <property type="evidence" value="ECO:0007669"/>
    <property type="project" value="TreeGrafter"/>
</dbReference>
<protein>
    <recommendedName>
        <fullName evidence="2">Sm domain-containing protein</fullName>
    </recommendedName>
</protein>
<feature type="compositionally biased region" description="Low complexity" evidence="1">
    <location>
        <begin position="396"/>
        <end position="419"/>
    </location>
</feature>
<evidence type="ECO:0000313" key="4">
    <source>
        <dbReference type="Proteomes" id="UP000694546"/>
    </source>
</evidence>